<comment type="caution">
    <text evidence="6">The sequence shown here is derived from an EMBL/GenBank/DDBJ whole genome shotgun (WGS) entry which is preliminary data.</text>
</comment>
<gene>
    <name evidence="6" type="ORF">ASUL_00980</name>
</gene>
<dbReference type="Pfam" id="PF01189">
    <property type="entry name" value="Methyltr_RsmB-F"/>
    <property type="match status" value="1"/>
</dbReference>
<dbReference type="GO" id="GO:0003723">
    <property type="term" value="F:RNA binding"/>
    <property type="evidence" value="ECO:0007669"/>
    <property type="project" value="UniProtKB-KW"/>
</dbReference>
<name>W7L8T8_9CREN</name>
<feature type="domain" description="SAM-dependent MTase RsmB/NOP-type" evidence="5">
    <location>
        <begin position="92"/>
        <end position="357"/>
    </location>
</feature>
<keyword evidence="7" id="KW-1185">Reference proteome</keyword>
<evidence type="ECO:0000256" key="1">
    <source>
        <dbReference type="ARBA" id="ARBA00022603"/>
    </source>
</evidence>
<dbReference type="PANTHER" id="PTHR22807">
    <property type="entry name" value="NOP2 YEAST -RELATED NOL1/NOP2/FMU SUN DOMAIN-CONTAINING"/>
    <property type="match status" value="1"/>
</dbReference>
<evidence type="ECO:0000259" key="5">
    <source>
        <dbReference type="PROSITE" id="PS51686"/>
    </source>
</evidence>
<dbReference type="InterPro" id="IPR029063">
    <property type="entry name" value="SAM-dependent_MTases_sf"/>
</dbReference>
<evidence type="ECO:0000313" key="6">
    <source>
        <dbReference type="EMBL" id="EWG08184.1"/>
    </source>
</evidence>
<keyword evidence="1" id="KW-0489">Methyltransferase</keyword>
<dbReference type="Gene3D" id="3.40.50.150">
    <property type="entry name" value="Vaccinia Virus protein VP39"/>
    <property type="match status" value="1"/>
</dbReference>
<protein>
    <submittedName>
        <fullName evidence="6">Fmu (Sun) domain-containing protein</fullName>
    </submittedName>
</protein>
<reference evidence="6 7" key="1">
    <citation type="journal article" date="2014" name="Genome Announc.">
        <title>Draft Genome Sequence of the Sulfolobales Archaeon AZ1, Obtained through Metagenomic Analysis of a Mexican Hot Spring.</title>
        <authorList>
            <person name="Servin-Garciduenas L.E."/>
            <person name="Martinez-Romero E."/>
        </authorList>
    </citation>
    <scope>NUCLEOTIDE SEQUENCE [LARGE SCALE GENOMIC DNA]</scope>
    <source>
        <strain evidence="6">AZ1-illumnia</strain>
    </source>
</reference>
<keyword evidence="2" id="KW-0808">Transferase</keyword>
<sequence length="360" mass="41773">MVSFEKFLTSVLYYAERGYPLPVAFKRAKEKHKVRANYDELYEKSRLLILSYFSLNGKKRSQKVRQFLYASSRPVFPEWMREELSKYLDVDALERSLPNKFTWFRVNALKADEDKVLKRLAERGIEFERDKDFPFIYRLLKGDLTKTEEFNKYEVVIQDKASVAVVMALNPSREEIVIDLASAPGIKAELIAELTDNKAKMILSDIDIGRLEKERFLLKKFGVNMDKVEFVRQDSSYLPELRADKVLLDAPCSSSGMINNEPSILLTLKDNRKVKHYAELQRGILREALKIKAKEMVYAVCSLFYEEGEAHFEKIGHATERPLNVGSNGYSPRVSSVRFFSSVHFTESFFITKVKLEKLR</sequence>
<dbReference type="Proteomes" id="UP000054284">
    <property type="component" value="Unassembled WGS sequence"/>
</dbReference>
<dbReference type="GO" id="GO:0001510">
    <property type="term" value="P:RNA methylation"/>
    <property type="evidence" value="ECO:0007669"/>
    <property type="project" value="InterPro"/>
</dbReference>
<dbReference type="SUPFAM" id="SSF53335">
    <property type="entry name" value="S-adenosyl-L-methionine-dependent methyltransferases"/>
    <property type="match status" value="1"/>
</dbReference>
<accession>W7L8T8</accession>
<dbReference type="InterPro" id="IPR049560">
    <property type="entry name" value="MeTrfase_RsmB-F_NOP2_cat"/>
</dbReference>
<dbReference type="PROSITE" id="PS51686">
    <property type="entry name" value="SAM_MT_RSMB_NOP"/>
    <property type="match status" value="1"/>
</dbReference>
<dbReference type="PANTHER" id="PTHR22807:SF70">
    <property type="entry name" value="TRNA_RRNA CYTOSINE-C5-METHYLASE, NOL1_NOP2_SUN FAMILY, FUSED TO N-TERMINAL NUSB REGULATOR DOMAIN"/>
    <property type="match status" value="1"/>
</dbReference>
<evidence type="ECO:0000256" key="2">
    <source>
        <dbReference type="ARBA" id="ARBA00022679"/>
    </source>
</evidence>
<dbReference type="GO" id="GO:0008173">
    <property type="term" value="F:RNA methyltransferase activity"/>
    <property type="evidence" value="ECO:0007669"/>
    <property type="project" value="InterPro"/>
</dbReference>
<proteinExistence type="predicted"/>
<dbReference type="EMBL" id="ASRH01000001">
    <property type="protein sequence ID" value="EWG08184.1"/>
    <property type="molecule type" value="Genomic_DNA"/>
</dbReference>
<dbReference type="InterPro" id="IPR023267">
    <property type="entry name" value="RCMT"/>
</dbReference>
<keyword evidence="4" id="KW-0694">RNA-binding</keyword>
<evidence type="ECO:0000313" key="7">
    <source>
        <dbReference type="Proteomes" id="UP000054284"/>
    </source>
</evidence>
<dbReference type="InterPro" id="IPR001678">
    <property type="entry name" value="MeTrfase_RsmB-F_NOP2_dom"/>
</dbReference>
<organism evidence="6 7">
    <name type="scientific">Candidatus Aramenus sulfurataquae</name>
    <dbReference type="NCBI Taxonomy" id="1326980"/>
    <lineage>
        <taxon>Archaea</taxon>
        <taxon>Thermoproteota</taxon>
        <taxon>Thermoprotei</taxon>
        <taxon>Sulfolobales</taxon>
        <taxon>Sulfolobaceae</taxon>
        <taxon>Candidatus Aramenus</taxon>
    </lineage>
</organism>
<evidence type="ECO:0000256" key="3">
    <source>
        <dbReference type="ARBA" id="ARBA00022691"/>
    </source>
</evidence>
<dbReference type="PRINTS" id="PR02008">
    <property type="entry name" value="RCMTFAMILY"/>
</dbReference>
<dbReference type="AlphaFoldDB" id="W7L8T8"/>
<evidence type="ECO:0000256" key="4">
    <source>
        <dbReference type="ARBA" id="ARBA00022884"/>
    </source>
</evidence>
<keyword evidence="3" id="KW-0949">S-adenosyl-L-methionine</keyword>